<name>A0A510UQI0_9CELL</name>
<dbReference type="EMBL" id="BJUA01000002">
    <property type="protein sequence ID" value="GEK16924.1"/>
    <property type="molecule type" value="Genomic_DNA"/>
</dbReference>
<dbReference type="AlphaFoldDB" id="A0A510UQI0"/>
<evidence type="ECO:0000256" key="1">
    <source>
        <dbReference type="SAM" id="Phobius"/>
    </source>
</evidence>
<proteinExistence type="predicted"/>
<evidence type="ECO:0000313" key="2">
    <source>
        <dbReference type="EMBL" id="GEK16924.1"/>
    </source>
</evidence>
<accession>A0A510UQI0</accession>
<sequence length="79" mass="8762">MDPWLSQRYGGVRRSVRTRASSVRAQTPSRRARRDADRLLDALDRELRARRARRRATVLIGAISAAVATALVGHALGLL</sequence>
<organism evidence="2 3">
    <name type="scientific">Cellulomonas persica</name>
    <dbReference type="NCBI Taxonomy" id="76861"/>
    <lineage>
        <taxon>Bacteria</taxon>
        <taxon>Bacillati</taxon>
        <taxon>Actinomycetota</taxon>
        <taxon>Actinomycetes</taxon>
        <taxon>Micrococcales</taxon>
        <taxon>Cellulomonadaceae</taxon>
        <taxon>Cellulomonas</taxon>
    </lineage>
</organism>
<evidence type="ECO:0000313" key="3">
    <source>
        <dbReference type="Proteomes" id="UP000321386"/>
    </source>
</evidence>
<dbReference type="Proteomes" id="UP000321386">
    <property type="component" value="Unassembled WGS sequence"/>
</dbReference>
<keyword evidence="1" id="KW-0472">Membrane</keyword>
<protein>
    <submittedName>
        <fullName evidence="2">Uncharacterized protein</fullName>
    </submittedName>
</protein>
<feature type="transmembrane region" description="Helical" evidence="1">
    <location>
        <begin position="56"/>
        <end position="76"/>
    </location>
</feature>
<gene>
    <name evidence="2" type="ORF">CPE01_06570</name>
</gene>
<reference evidence="2 3" key="1">
    <citation type="submission" date="2019-07" db="EMBL/GenBank/DDBJ databases">
        <title>Whole genome shotgun sequence of Cellulomonas persica NBRC 101101.</title>
        <authorList>
            <person name="Hosoyama A."/>
            <person name="Uohara A."/>
            <person name="Ohji S."/>
            <person name="Ichikawa N."/>
        </authorList>
    </citation>
    <scope>NUCLEOTIDE SEQUENCE [LARGE SCALE GENOMIC DNA]</scope>
    <source>
        <strain evidence="2 3">NBRC 101101</strain>
    </source>
</reference>
<keyword evidence="1" id="KW-1133">Transmembrane helix</keyword>
<keyword evidence="3" id="KW-1185">Reference proteome</keyword>
<keyword evidence="1" id="KW-0812">Transmembrane</keyword>
<comment type="caution">
    <text evidence="2">The sequence shown here is derived from an EMBL/GenBank/DDBJ whole genome shotgun (WGS) entry which is preliminary data.</text>
</comment>